<evidence type="ECO:0008006" key="4">
    <source>
        <dbReference type="Google" id="ProtNLM"/>
    </source>
</evidence>
<dbReference type="GO" id="GO:0009116">
    <property type="term" value="P:nucleoside metabolic process"/>
    <property type="evidence" value="ECO:0007669"/>
    <property type="project" value="InterPro"/>
</dbReference>
<gene>
    <name evidence="2" type="ORF">CKM354_000631900</name>
</gene>
<accession>A0A9P3CH17</accession>
<protein>
    <recommendedName>
        <fullName evidence="4">Nucleoside phosphorylase domain-containing protein</fullName>
    </recommendedName>
</protein>
<feature type="compositionally biased region" description="Polar residues" evidence="1">
    <location>
        <begin position="349"/>
        <end position="379"/>
    </location>
</feature>
<dbReference type="GeneID" id="68291894"/>
<dbReference type="SUPFAM" id="SSF53167">
    <property type="entry name" value="Purine and uridine phosphorylases"/>
    <property type="match status" value="1"/>
</dbReference>
<dbReference type="AlphaFoldDB" id="A0A9P3CH17"/>
<dbReference type="InterPro" id="IPR053137">
    <property type="entry name" value="NLR-like"/>
</dbReference>
<dbReference type="EMBL" id="BOLY01000004">
    <property type="protein sequence ID" value="GIZ43077.1"/>
    <property type="molecule type" value="Genomic_DNA"/>
</dbReference>
<reference evidence="2 3" key="1">
    <citation type="submission" date="2021-01" db="EMBL/GenBank/DDBJ databases">
        <title>Cercospora kikuchii MAFF 305040 whole genome shotgun sequence.</title>
        <authorList>
            <person name="Kashiwa T."/>
            <person name="Suzuki T."/>
        </authorList>
    </citation>
    <scope>NUCLEOTIDE SEQUENCE [LARGE SCALE GENOMIC DNA]</scope>
    <source>
        <strain evidence="2 3">MAFF 305040</strain>
    </source>
</reference>
<proteinExistence type="predicted"/>
<dbReference type="PANTHER" id="PTHR46082">
    <property type="entry name" value="ATP/GTP-BINDING PROTEIN-RELATED"/>
    <property type="match status" value="1"/>
</dbReference>
<dbReference type="OrthoDB" id="3847045at2759"/>
<dbReference type="PANTHER" id="PTHR46082:SF11">
    <property type="entry name" value="AAA+ ATPASE DOMAIN-CONTAINING PROTEIN-RELATED"/>
    <property type="match status" value="1"/>
</dbReference>
<evidence type="ECO:0000256" key="1">
    <source>
        <dbReference type="SAM" id="MobiDB-lite"/>
    </source>
</evidence>
<keyword evidence="3" id="KW-1185">Reference proteome</keyword>
<comment type="caution">
    <text evidence="2">The sequence shown here is derived from an EMBL/GenBank/DDBJ whole genome shotgun (WGS) entry which is preliminary data.</text>
</comment>
<evidence type="ECO:0000313" key="2">
    <source>
        <dbReference type="EMBL" id="GIZ43077.1"/>
    </source>
</evidence>
<sequence>MEAKNVRSKYQIGVICALPHERTAVESILDEHHDPLPIVSRDNNTYSFGSIGPHNVIVASLGSGNYGTVSAAEVASDMRHSFPAIKWGLMVGIAGGAPRPEVKGGDIRLGDVVVGCVNGVPSVINYGLGKETAAGFDIRSELAEPPAAIQRAVSALQSQHQREGPTYLKHLQLMLERYPRLNRPQIAEDYYNLPDAADVLFATTAIHDPRTEDCASCGQTDNAVVTRGPRLLREPPDDYPMVHYGTIASSDVLMKSGTERDMVVQRVQAQRKADVLCFEMEAAGIVKNWPCLIVRGICDYSDSHKNDAWQNFAAATAAAYTKDLLLRIPAEAVGDAPRASEVMDDCNGKPSNQYNFSQHGGSNNKQFNAGSMTFGGSNH</sequence>
<evidence type="ECO:0000313" key="3">
    <source>
        <dbReference type="Proteomes" id="UP000825890"/>
    </source>
</evidence>
<feature type="region of interest" description="Disordered" evidence="1">
    <location>
        <begin position="340"/>
        <end position="379"/>
    </location>
</feature>
<organism evidence="2 3">
    <name type="scientific">Cercospora kikuchii</name>
    <dbReference type="NCBI Taxonomy" id="84275"/>
    <lineage>
        <taxon>Eukaryota</taxon>
        <taxon>Fungi</taxon>
        <taxon>Dikarya</taxon>
        <taxon>Ascomycota</taxon>
        <taxon>Pezizomycotina</taxon>
        <taxon>Dothideomycetes</taxon>
        <taxon>Dothideomycetidae</taxon>
        <taxon>Mycosphaerellales</taxon>
        <taxon>Mycosphaerellaceae</taxon>
        <taxon>Cercospora</taxon>
    </lineage>
</organism>
<dbReference type="RefSeq" id="XP_044657564.1">
    <property type="nucleotide sequence ID" value="XM_044801629.1"/>
</dbReference>
<dbReference type="Proteomes" id="UP000825890">
    <property type="component" value="Unassembled WGS sequence"/>
</dbReference>
<dbReference type="InterPro" id="IPR035994">
    <property type="entry name" value="Nucleoside_phosphorylase_sf"/>
</dbReference>
<dbReference type="GO" id="GO:0003824">
    <property type="term" value="F:catalytic activity"/>
    <property type="evidence" value="ECO:0007669"/>
    <property type="project" value="InterPro"/>
</dbReference>
<name>A0A9P3CH17_9PEZI</name>
<dbReference type="Gene3D" id="3.40.50.1580">
    <property type="entry name" value="Nucleoside phosphorylase domain"/>
    <property type="match status" value="1"/>
</dbReference>